<evidence type="ECO:0000256" key="4">
    <source>
        <dbReference type="ARBA" id="ARBA00022490"/>
    </source>
</evidence>
<protein>
    <recommendedName>
        <fullName evidence="3">tRNA threonylcarbamoyladenosine biosynthesis protein TsaE</fullName>
    </recommendedName>
    <alternativeName>
        <fullName evidence="10">t(6)A37 threonylcarbamoyladenosine biosynthesis protein TsaE</fullName>
    </alternativeName>
</protein>
<evidence type="ECO:0000256" key="9">
    <source>
        <dbReference type="ARBA" id="ARBA00022842"/>
    </source>
</evidence>
<dbReference type="NCBIfam" id="TIGR00150">
    <property type="entry name" value="T6A_YjeE"/>
    <property type="match status" value="1"/>
</dbReference>
<dbReference type="Gene3D" id="3.40.50.300">
    <property type="entry name" value="P-loop containing nucleotide triphosphate hydrolases"/>
    <property type="match status" value="1"/>
</dbReference>
<dbReference type="RefSeq" id="WP_092784231.1">
    <property type="nucleotide sequence ID" value="NZ_FORA01000006.1"/>
</dbReference>
<evidence type="ECO:0000313" key="12">
    <source>
        <dbReference type="Proteomes" id="UP000199110"/>
    </source>
</evidence>
<comment type="subcellular location">
    <subcellularLocation>
        <location evidence="1">Cytoplasm</location>
    </subcellularLocation>
</comment>
<dbReference type="Proteomes" id="UP000199110">
    <property type="component" value="Unassembled WGS sequence"/>
</dbReference>
<evidence type="ECO:0000256" key="2">
    <source>
        <dbReference type="ARBA" id="ARBA00007599"/>
    </source>
</evidence>
<evidence type="ECO:0000256" key="5">
    <source>
        <dbReference type="ARBA" id="ARBA00022694"/>
    </source>
</evidence>
<evidence type="ECO:0000256" key="8">
    <source>
        <dbReference type="ARBA" id="ARBA00022840"/>
    </source>
</evidence>
<dbReference type="GO" id="GO:0005524">
    <property type="term" value="F:ATP binding"/>
    <property type="evidence" value="ECO:0007669"/>
    <property type="project" value="UniProtKB-KW"/>
</dbReference>
<dbReference type="SUPFAM" id="SSF52540">
    <property type="entry name" value="P-loop containing nucleoside triphosphate hydrolases"/>
    <property type="match status" value="1"/>
</dbReference>
<dbReference type="OrthoDB" id="9800307at2"/>
<dbReference type="STRING" id="390807.SAMN04488095_3582"/>
<dbReference type="EMBL" id="FORA01000006">
    <property type="protein sequence ID" value="SFJ75625.1"/>
    <property type="molecule type" value="Genomic_DNA"/>
</dbReference>
<sequence length="163" mass="17018">MTAACLTRTLTSPAETEAFARSLAPCLRGGDTLLLNGPVGAGKTALARAVIGALRDLADLPPEDVPSPTFTLIQTYDVGPVEVWHADLYRLGDPSEVIELGLDDAFETAICLIEWPERLGAATPANAATVTMAVTGDDSRALMLTAPMPMLARLAPAFEGTPA</sequence>
<accession>A0A1I3TXY0</accession>
<dbReference type="InterPro" id="IPR027417">
    <property type="entry name" value="P-loop_NTPase"/>
</dbReference>
<keyword evidence="5" id="KW-0819">tRNA processing</keyword>
<dbReference type="Pfam" id="PF02367">
    <property type="entry name" value="TsaE"/>
    <property type="match status" value="1"/>
</dbReference>
<proteinExistence type="inferred from homology"/>
<dbReference type="AlphaFoldDB" id="A0A1I3TXY0"/>
<reference evidence="11 12" key="1">
    <citation type="submission" date="2016-10" db="EMBL/GenBank/DDBJ databases">
        <authorList>
            <person name="de Groot N.N."/>
        </authorList>
    </citation>
    <scope>NUCLEOTIDE SEQUENCE [LARGE SCALE GENOMIC DNA]</scope>
    <source>
        <strain evidence="11 12">DSM 19073</strain>
    </source>
</reference>
<gene>
    <name evidence="11" type="ORF">SAMN04488095_3582</name>
</gene>
<evidence type="ECO:0000256" key="6">
    <source>
        <dbReference type="ARBA" id="ARBA00022723"/>
    </source>
</evidence>
<dbReference type="GO" id="GO:0002949">
    <property type="term" value="P:tRNA threonylcarbamoyladenosine modification"/>
    <property type="evidence" value="ECO:0007669"/>
    <property type="project" value="InterPro"/>
</dbReference>
<keyword evidence="12" id="KW-1185">Reference proteome</keyword>
<dbReference type="PANTHER" id="PTHR33540">
    <property type="entry name" value="TRNA THREONYLCARBAMOYLADENOSINE BIOSYNTHESIS PROTEIN TSAE"/>
    <property type="match status" value="1"/>
</dbReference>
<keyword evidence="8" id="KW-0067">ATP-binding</keyword>
<organism evidence="11 12">
    <name type="scientific">Jannaschia pohangensis</name>
    <dbReference type="NCBI Taxonomy" id="390807"/>
    <lineage>
        <taxon>Bacteria</taxon>
        <taxon>Pseudomonadati</taxon>
        <taxon>Pseudomonadota</taxon>
        <taxon>Alphaproteobacteria</taxon>
        <taxon>Rhodobacterales</taxon>
        <taxon>Roseobacteraceae</taxon>
        <taxon>Jannaschia</taxon>
    </lineage>
</organism>
<evidence type="ECO:0000256" key="10">
    <source>
        <dbReference type="ARBA" id="ARBA00032441"/>
    </source>
</evidence>
<dbReference type="PANTHER" id="PTHR33540:SF2">
    <property type="entry name" value="TRNA THREONYLCARBAMOYLADENOSINE BIOSYNTHESIS PROTEIN TSAE"/>
    <property type="match status" value="1"/>
</dbReference>
<keyword evidence="9" id="KW-0460">Magnesium</keyword>
<evidence type="ECO:0000256" key="3">
    <source>
        <dbReference type="ARBA" id="ARBA00019010"/>
    </source>
</evidence>
<dbReference type="InterPro" id="IPR003442">
    <property type="entry name" value="T6A_TsaE"/>
</dbReference>
<keyword evidence="4" id="KW-0963">Cytoplasm</keyword>
<comment type="similarity">
    <text evidence="2">Belongs to the TsaE family.</text>
</comment>
<evidence type="ECO:0000256" key="1">
    <source>
        <dbReference type="ARBA" id="ARBA00004496"/>
    </source>
</evidence>
<dbReference type="GO" id="GO:0005737">
    <property type="term" value="C:cytoplasm"/>
    <property type="evidence" value="ECO:0007669"/>
    <property type="project" value="UniProtKB-SubCell"/>
</dbReference>
<keyword evidence="7" id="KW-0547">Nucleotide-binding</keyword>
<evidence type="ECO:0000256" key="7">
    <source>
        <dbReference type="ARBA" id="ARBA00022741"/>
    </source>
</evidence>
<evidence type="ECO:0000313" key="11">
    <source>
        <dbReference type="EMBL" id="SFJ75625.1"/>
    </source>
</evidence>
<name>A0A1I3TXY0_9RHOB</name>
<dbReference type="GO" id="GO:0046872">
    <property type="term" value="F:metal ion binding"/>
    <property type="evidence" value="ECO:0007669"/>
    <property type="project" value="UniProtKB-KW"/>
</dbReference>
<keyword evidence="6" id="KW-0479">Metal-binding</keyword>